<proteinExistence type="predicted"/>
<dbReference type="VEuPathDB" id="FungiDB:SMAC_09619"/>
<dbReference type="Proteomes" id="UP000433876">
    <property type="component" value="Unassembled WGS sequence"/>
</dbReference>
<gene>
    <name evidence="1" type="ORF">SMACR_09619</name>
</gene>
<name>A0A8S8ZHV7_SORMA</name>
<reference evidence="1 2" key="1">
    <citation type="submission" date="2017-07" db="EMBL/GenBank/DDBJ databases">
        <title>Genome sequence of the Sordaria macrospora wild type strain R19027.</title>
        <authorList>
            <person name="Nowrousian M."/>
            <person name="Teichert I."/>
            <person name="Kueck U."/>
        </authorList>
    </citation>
    <scope>NUCLEOTIDE SEQUENCE [LARGE SCALE GENOMIC DNA]</scope>
    <source>
        <strain evidence="1 2">R19027</strain>
        <tissue evidence="1">Mycelium</tissue>
    </source>
</reference>
<dbReference type="AlphaFoldDB" id="A0A8S8ZHV7"/>
<dbReference type="EMBL" id="NMPR01000110">
    <property type="protein sequence ID" value="KAA8630224.1"/>
    <property type="molecule type" value="Genomic_DNA"/>
</dbReference>
<evidence type="ECO:0000313" key="1">
    <source>
        <dbReference type="EMBL" id="KAA8630224.1"/>
    </source>
</evidence>
<comment type="caution">
    <text evidence="1">The sequence shown here is derived from an EMBL/GenBank/DDBJ whole genome shotgun (WGS) entry which is preliminary data.</text>
</comment>
<evidence type="ECO:0000313" key="2">
    <source>
        <dbReference type="Proteomes" id="UP000433876"/>
    </source>
</evidence>
<organism evidence="1 2">
    <name type="scientific">Sordaria macrospora</name>
    <dbReference type="NCBI Taxonomy" id="5147"/>
    <lineage>
        <taxon>Eukaryota</taxon>
        <taxon>Fungi</taxon>
        <taxon>Dikarya</taxon>
        <taxon>Ascomycota</taxon>
        <taxon>Pezizomycotina</taxon>
        <taxon>Sordariomycetes</taxon>
        <taxon>Sordariomycetidae</taxon>
        <taxon>Sordariales</taxon>
        <taxon>Sordariaceae</taxon>
        <taxon>Sordaria</taxon>
    </lineage>
</organism>
<accession>A0A8S8ZHV7</accession>
<sequence>MTLQELSLELLETVAEFCGDIASVAPDEQTSTFTNAIVNPYLDSATSNTSSWSPAQPHLYTVPLIDSTPINLHTMEDQLLTATVQLCPNLAATRISFGSPQRYPPQEARQPIQEPSVYVSLAEDHSSKLTSLSLDFGALLWQTNLQDYVPGYPAGLPPSVERLTLVGNELEPLQSPYFDLKILTNWLNTNNCLRELRMVYGFDKLVTYRWFVYCPVHPAPQWPN</sequence>
<protein>
    <submittedName>
        <fullName evidence="1">Uncharacterized protein</fullName>
    </submittedName>
</protein>